<comment type="subcellular location">
    <subcellularLocation>
        <location evidence="1">Membrane</location>
        <topology evidence="1">Multi-pass membrane protein</topology>
    </subcellularLocation>
</comment>
<dbReference type="Proteomes" id="UP001431429">
    <property type="component" value="Unassembled WGS sequence"/>
</dbReference>
<proteinExistence type="predicted"/>
<evidence type="ECO:0000313" key="6">
    <source>
        <dbReference type="EMBL" id="MCM2391939.1"/>
    </source>
</evidence>
<keyword evidence="7" id="KW-1185">Reference proteome</keyword>
<evidence type="ECO:0000256" key="3">
    <source>
        <dbReference type="ARBA" id="ARBA00022989"/>
    </source>
</evidence>
<evidence type="ECO:0000256" key="2">
    <source>
        <dbReference type="ARBA" id="ARBA00022692"/>
    </source>
</evidence>
<accession>A0ABT0UTN2</accession>
<comment type="caution">
    <text evidence="6">The sequence shown here is derived from an EMBL/GenBank/DDBJ whole genome shotgun (WGS) entry which is preliminary data.</text>
</comment>
<dbReference type="EMBL" id="JAMQAW010000036">
    <property type="protein sequence ID" value="MCM2391939.1"/>
    <property type="molecule type" value="Genomic_DNA"/>
</dbReference>
<evidence type="ECO:0000256" key="4">
    <source>
        <dbReference type="ARBA" id="ARBA00023136"/>
    </source>
</evidence>
<keyword evidence="4 5" id="KW-0472">Membrane</keyword>
<evidence type="ECO:0000256" key="5">
    <source>
        <dbReference type="SAM" id="Phobius"/>
    </source>
</evidence>
<feature type="transmembrane region" description="Helical" evidence="5">
    <location>
        <begin position="95"/>
        <end position="114"/>
    </location>
</feature>
<dbReference type="RefSeq" id="WP_250922267.1">
    <property type="nucleotide sequence ID" value="NZ_JAMQAW010000036.1"/>
</dbReference>
<reference evidence="6" key="1">
    <citation type="submission" date="2022-06" db="EMBL/GenBank/DDBJ databases">
        <title>Genome public.</title>
        <authorList>
            <person name="Sun Q."/>
        </authorList>
    </citation>
    <scope>NUCLEOTIDE SEQUENCE</scope>
    <source>
        <strain evidence="6">CWNU-1</strain>
    </source>
</reference>
<feature type="transmembrane region" description="Helical" evidence="5">
    <location>
        <begin position="67"/>
        <end position="89"/>
    </location>
</feature>
<gene>
    <name evidence="6" type="ORF">NBG84_27250</name>
</gene>
<keyword evidence="3 5" id="KW-1133">Transmembrane helix</keyword>
<keyword evidence="2 5" id="KW-0812">Transmembrane</keyword>
<protein>
    <submittedName>
        <fullName evidence="6">DoxX family protein</fullName>
    </submittedName>
</protein>
<feature type="transmembrane region" description="Helical" evidence="5">
    <location>
        <begin position="41"/>
        <end position="60"/>
    </location>
</feature>
<name>A0ABT0UTN2_9ACTN</name>
<organism evidence="6 7">
    <name type="scientific">Streptomyces albipurpureus</name>
    <dbReference type="NCBI Taxonomy" id="2897419"/>
    <lineage>
        <taxon>Bacteria</taxon>
        <taxon>Bacillati</taxon>
        <taxon>Actinomycetota</taxon>
        <taxon>Actinomycetes</taxon>
        <taxon>Kitasatosporales</taxon>
        <taxon>Streptomycetaceae</taxon>
        <taxon>Streptomyces</taxon>
    </lineage>
</organism>
<sequence length="116" mass="11981">MYVAYVVVAVLFALILAGSGRGKLVREKRVTETITGLGVPLSWFVPLALLEIAAAVGLLAGIFYRPLGIAAGIGAVLYFVGAVIAHLRAKDTKGTVAPGVMLLFSAAPVVLGFLSL</sequence>
<dbReference type="InterPro" id="IPR032808">
    <property type="entry name" value="DoxX"/>
</dbReference>
<evidence type="ECO:0000313" key="7">
    <source>
        <dbReference type="Proteomes" id="UP001431429"/>
    </source>
</evidence>
<dbReference type="Pfam" id="PF13564">
    <property type="entry name" value="DoxX_2"/>
    <property type="match status" value="1"/>
</dbReference>
<evidence type="ECO:0000256" key="1">
    <source>
        <dbReference type="ARBA" id="ARBA00004141"/>
    </source>
</evidence>